<sequence length="177" mass="20088">MHCPACRTTRLQPAKLEDGLLGHGCAQCQGTLVSLLHYRDWAERQPAHETSTELAAEAEAGETSHALSCPKCAKLMSKFQISGTRANRLDLCGTCDEAWLDSGEWQLLKALELSQRMPAIFTDAWQRQVRQQASEQARRERFSRIAGEEAIARADEIRTWLKDHPQRRELLFYIGHD</sequence>
<evidence type="ECO:0000313" key="2">
    <source>
        <dbReference type="Proteomes" id="UP000199467"/>
    </source>
</evidence>
<organism evidence="1 2">
    <name type="scientific">Ectopseudomonas chengduensis</name>
    <dbReference type="NCBI Taxonomy" id="489632"/>
    <lineage>
        <taxon>Bacteria</taxon>
        <taxon>Pseudomonadati</taxon>
        <taxon>Pseudomonadota</taxon>
        <taxon>Gammaproteobacteria</taxon>
        <taxon>Pseudomonadales</taxon>
        <taxon>Pseudomonadaceae</taxon>
        <taxon>Ectopseudomonas</taxon>
    </lineage>
</organism>
<dbReference type="RefSeq" id="WP_017676199.1">
    <property type="nucleotide sequence ID" value="NZ_FMZQ01000001.1"/>
</dbReference>
<keyword evidence="2" id="KW-1185">Reference proteome</keyword>
<accession>A0A1G6I6W5</accession>
<proteinExistence type="predicted"/>
<gene>
    <name evidence="1" type="ORF">SAMN05216576_101103</name>
</gene>
<dbReference type="GO" id="GO:0008270">
    <property type="term" value="F:zinc ion binding"/>
    <property type="evidence" value="ECO:0007669"/>
    <property type="project" value="UniProtKB-KW"/>
</dbReference>
<name>A0A1G6I6W5_9GAMM</name>
<keyword evidence="1" id="KW-0863">Zinc-finger</keyword>
<reference evidence="2" key="1">
    <citation type="submission" date="2016-10" db="EMBL/GenBank/DDBJ databases">
        <authorList>
            <person name="Varghese N."/>
            <person name="Submissions S."/>
        </authorList>
    </citation>
    <scope>NUCLEOTIDE SEQUENCE [LARGE SCALE GENOMIC DNA]</scope>
    <source>
        <strain evidence="2">DSM 26382</strain>
    </source>
</reference>
<protein>
    <submittedName>
        <fullName evidence="1">Transcription factor zinc-finger</fullName>
    </submittedName>
</protein>
<keyword evidence="1" id="KW-0479">Metal-binding</keyword>
<dbReference type="EMBL" id="FMZQ01000001">
    <property type="protein sequence ID" value="SDC02103.1"/>
    <property type="molecule type" value="Genomic_DNA"/>
</dbReference>
<evidence type="ECO:0000313" key="1">
    <source>
        <dbReference type="EMBL" id="SDC02103.1"/>
    </source>
</evidence>
<dbReference type="Proteomes" id="UP000199467">
    <property type="component" value="Unassembled WGS sequence"/>
</dbReference>
<keyword evidence="1" id="KW-0862">Zinc</keyword>
<dbReference type="AlphaFoldDB" id="A0A1G6I6W5"/>